<keyword evidence="3 6" id="KW-0812">Transmembrane</keyword>
<feature type="transmembrane region" description="Helical" evidence="6">
    <location>
        <begin position="71"/>
        <end position="89"/>
    </location>
</feature>
<evidence type="ECO:0000256" key="4">
    <source>
        <dbReference type="ARBA" id="ARBA00022989"/>
    </source>
</evidence>
<feature type="transmembrane region" description="Helical" evidence="6">
    <location>
        <begin position="37"/>
        <end position="59"/>
    </location>
</feature>
<evidence type="ECO:0000313" key="8">
    <source>
        <dbReference type="Proteomes" id="UP000640786"/>
    </source>
</evidence>
<accession>A0ABR8R7K5</accession>
<keyword evidence="8" id="KW-1185">Reference proteome</keyword>
<feature type="transmembrane region" description="Helical" evidence="6">
    <location>
        <begin position="6"/>
        <end position="25"/>
    </location>
</feature>
<dbReference type="RefSeq" id="WP_191696842.1">
    <property type="nucleotide sequence ID" value="NZ_JACSQO010000002.1"/>
</dbReference>
<evidence type="ECO:0000256" key="5">
    <source>
        <dbReference type="ARBA" id="ARBA00023136"/>
    </source>
</evidence>
<evidence type="ECO:0000256" key="1">
    <source>
        <dbReference type="ARBA" id="ARBA00004651"/>
    </source>
</evidence>
<protein>
    <submittedName>
        <fullName evidence="7">LysE family transporter</fullName>
    </submittedName>
</protein>
<evidence type="ECO:0000256" key="3">
    <source>
        <dbReference type="ARBA" id="ARBA00022692"/>
    </source>
</evidence>
<dbReference type="InterPro" id="IPR001123">
    <property type="entry name" value="LeuE-type"/>
</dbReference>
<feature type="transmembrane region" description="Helical" evidence="6">
    <location>
        <begin position="148"/>
        <end position="169"/>
    </location>
</feature>
<reference evidence="7 8" key="1">
    <citation type="submission" date="2020-08" db="EMBL/GenBank/DDBJ databases">
        <title>A Genomic Blueprint of the Chicken Gut Microbiome.</title>
        <authorList>
            <person name="Gilroy R."/>
            <person name="Ravi A."/>
            <person name="Getino M."/>
            <person name="Pursley I."/>
            <person name="Horton D.L."/>
            <person name="Alikhan N.-F."/>
            <person name="Baker D."/>
            <person name="Gharbi K."/>
            <person name="Hall N."/>
            <person name="Watson M."/>
            <person name="Adriaenssens E.M."/>
            <person name="Foster-Nyarko E."/>
            <person name="Jarju S."/>
            <person name="Secka A."/>
            <person name="Antonio M."/>
            <person name="Oren A."/>
            <person name="Chaudhuri R."/>
            <person name="La Ragione R.M."/>
            <person name="Hildebrand F."/>
            <person name="Pallen M.J."/>
        </authorList>
    </citation>
    <scope>NUCLEOTIDE SEQUENCE [LARGE SCALE GENOMIC DNA]</scope>
    <source>
        <strain evidence="7 8">Sa2BUA9</strain>
    </source>
</reference>
<gene>
    <name evidence="7" type="ORF">H9650_06560</name>
</gene>
<dbReference type="PANTHER" id="PTHR30086:SF6">
    <property type="entry name" value="AMINO ACID EFFLUX PROTEIN YCGF-RELATED"/>
    <property type="match status" value="1"/>
</dbReference>
<keyword evidence="5 6" id="KW-0472">Membrane</keyword>
<comment type="subcellular location">
    <subcellularLocation>
        <location evidence="1">Cell membrane</location>
        <topology evidence="1">Multi-pass membrane protein</topology>
    </subcellularLocation>
</comment>
<proteinExistence type="predicted"/>
<feature type="transmembrane region" description="Helical" evidence="6">
    <location>
        <begin position="110"/>
        <end position="136"/>
    </location>
</feature>
<keyword evidence="4 6" id="KW-1133">Transmembrane helix</keyword>
<comment type="caution">
    <text evidence="7">The sequence shown here is derived from an EMBL/GenBank/DDBJ whole genome shotgun (WGS) entry which is preliminary data.</text>
</comment>
<name>A0ABR8R7K5_9BACI</name>
<evidence type="ECO:0000256" key="6">
    <source>
        <dbReference type="SAM" id="Phobius"/>
    </source>
</evidence>
<dbReference type="PANTHER" id="PTHR30086">
    <property type="entry name" value="ARGININE EXPORTER PROTEIN ARGO"/>
    <property type="match status" value="1"/>
</dbReference>
<dbReference type="Pfam" id="PF01810">
    <property type="entry name" value="LysE"/>
    <property type="match status" value="1"/>
</dbReference>
<evidence type="ECO:0000313" key="7">
    <source>
        <dbReference type="EMBL" id="MBD7943778.1"/>
    </source>
</evidence>
<dbReference type="EMBL" id="JACSQO010000002">
    <property type="protein sequence ID" value="MBD7943778.1"/>
    <property type="molecule type" value="Genomic_DNA"/>
</dbReference>
<keyword evidence="2" id="KW-1003">Cell membrane</keyword>
<evidence type="ECO:0000256" key="2">
    <source>
        <dbReference type="ARBA" id="ARBA00022475"/>
    </source>
</evidence>
<feature type="transmembrane region" description="Helical" evidence="6">
    <location>
        <begin position="181"/>
        <end position="206"/>
    </location>
</feature>
<sequence>MNSLMTYFILGVSLAAPIGPVKATLLNTGIKNGFFHAWFFGLGAIATDILYMLMVYFGVGQFIDSPMMKTFLWSFGFFVLMYTGIENLLTVNNISMDAKYRKVVRLRHSFLSGLLMALLNPLTILFWLGIYGSILVGGASGSLSGLEVILYSITILLGITLVDLTMATISSGSRKLLSTSLLKTVSIISSLSMIAFGIYFGIQAYYSLF</sequence>
<organism evidence="7 8">
    <name type="scientific">Psychrobacillus faecigallinarum</name>
    <dbReference type="NCBI Taxonomy" id="2762235"/>
    <lineage>
        <taxon>Bacteria</taxon>
        <taxon>Bacillati</taxon>
        <taxon>Bacillota</taxon>
        <taxon>Bacilli</taxon>
        <taxon>Bacillales</taxon>
        <taxon>Bacillaceae</taxon>
        <taxon>Psychrobacillus</taxon>
    </lineage>
</organism>
<dbReference type="Proteomes" id="UP000640786">
    <property type="component" value="Unassembled WGS sequence"/>
</dbReference>